<gene>
    <name evidence="5" type="ORF">DAPPUDRAFT_113087</name>
</gene>
<dbReference type="GO" id="GO:0140662">
    <property type="term" value="F:ATP-dependent protein folding chaperone"/>
    <property type="evidence" value="ECO:0007669"/>
    <property type="project" value="InterPro"/>
</dbReference>
<evidence type="ECO:0000256" key="4">
    <source>
        <dbReference type="SAM" id="Phobius"/>
    </source>
</evidence>
<dbReference type="AlphaFoldDB" id="E9HE15"/>
<dbReference type="STRING" id="6669.E9HE15"/>
<keyword evidence="4" id="KW-0812">Transmembrane</keyword>
<dbReference type="FunFam" id="1.20.120.790:FF:000011">
    <property type="entry name" value="Putative heat shock protein HSP 90-alpha A4"/>
    <property type="match status" value="1"/>
</dbReference>
<dbReference type="GO" id="GO:0016887">
    <property type="term" value="F:ATP hydrolysis activity"/>
    <property type="evidence" value="ECO:0007669"/>
    <property type="project" value="InterPro"/>
</dbReference>
<reference evidence="5 6" key="1">
    <citation type="journal article" date="2011" name="Science">
        <title>The ecoresponsive genome of Daphnia pulex.</title>
        <authorList>
            <person name="Colbourne J.K."/>
            <person name="Pfrender M.E."/>
            <person name="Gilbert D."/>
            <person name="Thomas W.K."/>
            <person name="Tucker A."/>
            <person name="Oakley T.H."/>
            <person name="Tokishita S."/>
            <person name="Aerts A."/>
            <person name="Arnold G.J."/>
            <person name="Basu M.K."/>
            <person name="Bauer D.J."/>
            <person name="Caceres C.E."/>
            <person name="Carmel L."/>
            <person name="Casola C."/>
            <person name="Choi J.H."/>
            <person name="Detter J.C."/>
            <person name="Dong Q."/>
            <person name="Dusheyko S."/>
            <person name="Eads B.D."/>
            <person name="Frohlich T."/>
            <person name="Geiler-Samerotte K.A."/>
            <person name="Gerlach D."/>
            <person name="Hatcher P."/>
            <person name="Jogdeo S."/>
            <person name="Krijgsveld J."/>
            <person name="Kriventseva E.V."/>
            <person name="Kultz D."/>
            <person name="Laforsch C."/>
            <person name="Lindquist E."/>
            <person name="Lopez J."/>
            <person name="Manak J.R."/>
            <person name="Muller J."/>
            <person name="Pangilinan J."/>
            <person name="Patwardhan R.P."/>
            <person name="Pitluck S."/>
            <person name="Pritham E.J."/>
            <person name="Rechtsteiner A."/>
            <person name="Rho M."/>
            <person name="Rogozin I.B."/>
            <person name="Sakarya O."/>
            <person name="Salamov A."/>
            <person name="Schaack S."/>
            <person name="Shapiro H."/>
            <person name="Shiga Y."/>
            <person name="Skalitzky C."/>
            <person name="Smith Z."/>
            <person name="Souvorov A."/>
            <person name="Sung W."/>
            <person name="Tang Z."/>
            <person name="Tsuchiya D."/>
            <person name="Tu H."/>
            <person name="Vos H."/>
            <person name="Wang M."/>
            <person name="Wolf Y.I."/>
            <person name="Yamagata H."/>
            <person name="Yamada T."/>
            <person name="Ye Y."/>
            <person name="Shaw J.R."/>
            <person name="Andrews J."/>
            <person name="Crease T.J."/>
            <person name="Tang H."/>
            <person name="Lucas S.M."/>
            <person name="Robertson H.M."/>
            <person name="Bork P."/>
            <person name="Koonin E.V."/>
            <person name="Zdobnov E.M."/>
            <person name="Grigoriev I.V."/>
            <person name="Lynch M."/>
            <person name="Boore J.L."/>
        </authorList>
    </citation>
    <scope>NUCLEOTIDE SEQUENCE [LARGE SCALE GENOMIC DNA]</scope>
</reference>
<dbReference type="GO" id="GO:0051082">
    <property type="term" value="F:unfolded protein binding"/>
    <property type="evidence" value="ECO:0007669"/>
    <property type="project" value="InterPro"/>
</dbReference>
<dbReference type="Proteomes" id="UP000000305">
    <property type="component" value="Unassembled WGS sequence"/>
</dbReference>
<feature type="transmembrane region" description="Helical" evidence="4">
    <location>
        <begin position="157"/>
        <end position="178"/>
    </location>
</feature>
<feature type="transmembrane region" description="Helical" evidence="4">
    <location>
        <begin position="243"/>
        <end position="265"/>
    </location>
</feature>
<keyword evidence="4" id="KW-0472">Membrane</keyword>
<dbReference type="Pfam" id="PF00183">
    <property type="entry name" value="HSP90"/>
    <property type="match status" value="1"/>
</dbReference>
<dbReference type="KEGG" id="dpx:DAPPUDRAFT_113087"/>
<dbReference type="GO" id="GO:0006816">
    <property type="term" value="P:calcium ion transport"/>
    <property type="evidence" value="ECO:0007669"/>
    <property type="project" value="InterPro"/>
</dbReference>
<keyword evidence="4" id="KW-1133">Transmembrane helix</keyword>
<dbReference type="InterPro" id="IPR001404">
    <property type="entry name" value="Hsp90_fam"/>
</dbReference>
<protein>
    <submittedName>
        <fullName evidence="5">Uncharacterized protein</fullName>
    </submittedName>
</protein>
<dbReference type="PANTHER" id="PTHR45816">
    <property type="entry name" value="MIR DOMAIN-CONTAINING PROTEIN"/>
    <property type="match status" value="1"/>
</dbReference>
<feature type="transmembrane region" description="Helical" evidence="4">
    <location>
        <begin position="198"/>
        <end position="223"/>
    </location>
</feature>
<dbReference type="Gene3D" id="1.20.120.790">
    <property type="entry name" value="Heat shock protein 90, C-terminal domain"/>
    <property type="match status" value="1"/>
</dbReference>
<dbReference type="HOGENOM" id="CLU_052092_0_0_1"/>
<organism evidence="5 6">
    <name type="scientific">Daphnia pulex</name>
    <name type="common">Water flea</name>
    <dbReference type="NCBI Taxonomy" id="6669"/>
    <lineage>
        <taxon>Eukaryota</taxon>
        <taxon>Metazoa</taxon>
        <taxon>Ecdysozoa</taxon>
        <taxon>Arthropoda</taxon>
        <taxon>Crustacea</taxon>
        <taxon>Branchiopoda</taxon>
        <taxon>Diplostraca</taxon>
        <taxon>Cladocera</taxon>
        <taxon>Anomopoda</taxon>
        <taxon>Daphniidae</taxon>
        <taxon>Daphnia</taxon>
    </lineage>
</organism>
<dbReference type="eggNOG" id="KOG3533">
    <property type="taxonomic scope" value="Eukaryota"/>
</dbReference>
<dbReference type="eggNOG" id="KOG0019">
    <property type="taxonomic scope" value="Eukaryota"/>
</dbReference>
<evidence type="ECO:0000313" key="5">
    <source>
        <dbReference type="EMBL" id="EFX70034.1"/>
    </source>
</evidence>
<dbReference type="SUPFAM" id="SSF110942">
    <property type="entry name" value="HSP90 C-terminal domain"/>
    <property type="match status" value="1"/>
</dbReference>
<evidence type="ECO:0000256" key="3">
    <source>
        <dbReference type="SAM" id="MobiDB-lite"/>
    </source>
</evidence>
<feature type="region of interest" description="Disordered" evidence="3">
    <location>
        <begin position="388"/>
        <end position="410"/>
    </location>
</feature>
<keyword evidence="2" id="KW-0143">Chaperone</keyword>
<dbReference type="InterPro" id="IPR015925">
    <property type="entry name" value="Ryanodine_IP3_receptor"/>
</dbReference>
<evidence type="ECO:0000313" key="6">
    <source>
        <dbReference type="Proteomes" id="UP000000305"/>
    </source>
</evidence>
<comment type="similarity">
    <text evidence="1">Belongs to the heat shock protein 90 family.</text>
</comment>
<dbReference type="EMBL" id="GL732626">
    <property type="protein sequence ID" value="EFX70034.1"/>
    <property type="molecule type" value="Genomic_DNA"/>
</dbReference>
<proteinExistence type="inferred from homology"/>
<dbReference type="GO" id="GO:0005524">
    <property type="term" value="F:ATP binding"/>
    <property type="evidence" value="ECO:0007669"/>
    <property type="project" value="InterPro"/>
</dbReference>
<dbReference type="InterPro" id="IPR037196">
    <property type="entry name" value="HSP90_C"/>
</dbReference>
<evidence type="ECO:0000256" key="2">
    <source>
        <dbReference type="ARBA" id="ARBA00023186"/>
    </source>
</evidence>
<feature type="transmembrane region" description="Helical" evidence="4">
    <location>
        <begin position="68"/>
        <end position="88"/>
    </location>
</feature>
<feature type="transmembrane region" description="Helical" evidence="4">
    <location>
        <begin position="100"/>
        <end position="127"/>
    </location>
</feature>
<sequence length="432" mass="49133">MEQIVFPIPEMCDQRHESARLPHGGARRPGIESGRLLRRSRDMFDEMKWQKKMGGQPFRFWVSSHMSIWSQILFNLAVIINLIVAFFYPFDNELTDRLLILALTSQVCTPLNSLIWAVMLLSAAVAITLPKPSVIRTLVMTVILRLIFSAGPQPTLMLLGTATVVLKGVHLLSIMANAGTFQRSVRQICTDTEIVYHVVYLIFCFLGLSTHPFFFSVLLFDVVYREETLLNVIRSVTRNGRSIVLAAVLALILVFMFSIIGYFSFINGQESRDGRHFQVSLLYRHLPVRLDRQHGAYHEVKAQALRDTSTMDYMAAKKHLEINSDHPIVEALRVKAEADKNDKAVKDLVMLLFETSLLSSGFSLEEPDVHASRIYHMMKLGLGIDEDDVPAGGEEAKAEEEMPPLENDENASRWRKAIKRVKYCYETQTQFL</sequence>
<dbReference type="OrthoDB" id="76898at2759"/>
<dbReference type="InParanoid" id="E9HE15"/>
<evidence type="ECO:0000256" key="1">
    <source>
        <dbReference type="ARBA" id="ARBA00008239"/>
    </source>
</evidence>
<keyword evidence="6" id="KW-1185">Reference proteome</keyword>
<dbReference type="PhylomeDB" id="E9HE15"/>
<name>E9HE15_DAPPU</name>
<accession>E9HE15</accession>
<dbReference type="PANTHER" id="PTHR45816:SF4">
    <property type="entry name" value="RYR_IP3R HOMOLOGY ASSOCIATED DOMAIN-CONTAINING PROTEIN"/>
    <property type="match status" value="1"/>
</dbReference>